<evidence type="ECO:0000256" key="1">
    <source>
        <dbReference type="SAM" id="Phobius"/>
    </source>
</evidence>
<organism evidence="2 3">
    <name type="scientific">Acinetobacter guillouiae NIPH 991</name>
    <dbReference type="NCBI Taxonomy" id="1217656"/>
    <lineage>
        <taxon>Bacteria</taxon>
        <taxon>Pseudomonadati</taxon>
        <taxon>Pseudomonadota</taxon>
        <taxon>Gammaproteobacteria</taxon>
        <taxon>Moraxellales</taxon>
        <taxon>Moraxellaceae</taxon>
        <taxon>Acinetobacter</taxon>
    </lineage>
</organism>
<dbReference type="AlphaFoldDB" id="N8X448"/>
<reference evidence="2 3" key="1">
    <citation type="submission" date="2013-02" db="EMBL/GenBank/DDBJ databases">
        <title>The Genome Sequence of Acinetobacter guillouiae NIPH 991.</title>
        <authorList>
            <consortium name="The Broad Institute Genome Sequencing Platform"/>
            <consortium name="The Broad Institute Genome Sequencing Center for Infectious Disease"/>
            <person name="Cerqueira G."/>
            <person name="Feldgarden M."/>
            <person name="Courvalin P."/>
            <person name="Perichon B."/>
            <person name="Grillot-Courvalin C."/>
            <person name="Clermont D."/>
            <person name="Rocha E."/>
            <person name="Yoon E.-J."/>
            <person name="Nemec A."/>
            <person name="Walker B."/>
            <person name="Young S.K."/>
            <person name="Zeng Q."/>
            <person name="Gargeya S."/>
            <person name="Fitzgerald M."/>
            <person name="Haas B."/>
            <person name="Abouelleil A."/>
            <person name="Alvarado L."/>
            <person name="Arachchi H.M."/>
            <person name="Berlin A.M."/>
            <person name="Chapman S.B."/>
            <person name="Dewar J."/>
            <person name="Goldberg J."/>
            <person name="Griggs A."/>
            <person name="Gujja S."/>
            <person name="Hansen M."/>
            <person name="Howarth C."/>
            <person name="Imamovic A."/>
            <person name="Larimer J."/>
            <person name="McCowan C."/>
            <person name="Murphy C."/>
            <person name="Neiman D."/>
            <person name="Pearson M."/>
            <person name="Priest M."/>
            <person name="Roberts A."/>
            <person name="Saif S."/>
            <person name="Shea T."/>
            <person name="Sisk P."/>
            <person name="Sykes S."/>
            <person name="Wortman J."/>
            <person name="Nusbaum C."/>
            <person name="Birren B."/>
        </authorList>
    </citation>
    <scope>NUCLEOTIDE SEQUENCE [LARGE SCALE GENOMIC DNA]</scope>
    <source>
        <strain evidence="2 3">NIPH 991</strain>
    </source>
</reference>
<dbReference type="HOGENOM" id="CLU_190417_0_0_6"/>
<keyword evidence="1" id="KW-0472">Membrane</keyword>
<keyword evidence="1" id="KW-0812">Transmembrane</keyword>
<dbReference type="Proteomes" id="UP000013148">
    <property type="component" value="Unassembled WGS sequence"/>
</dbReference>
<dbReference type="PROSITE" id="PS51257">
    <property type="entry name" value="PROKAR_LIPOPROTEIN"/>
    <property type="match status" value="1"/>
</dbReference>
<sequence>MRNLLENHKVTLSFSILFLLACSISTTIISNNHLSDSISITSSVVLSAGFLVVFAMIFLDFLESVCNP</sequence>
<keyword evidence="1" id="KW-1133">Transmembrane helix</keyword>
<feature type="transmembrane region" description="Helical" evidence="1">
    <location>
        <begin position="40"/>
        <end position="62"/>
    </location>
</feature>
<evidence type="ECO:0000313" key="2">
    <source>
        <dbReference type="EMBL" id="ENV19117.1"/>
    </source>
</evidence>
<protein>
    <submittedName>
        <fullName evidence="2">Uncharacterized protein</fullName>
    </submittedName>
</protein>
<gene>
    <name evidence="2" type="ORF">F964_00212</name>
</gene>
<evidence type="ECO:0000313" key="3">
    <source>
        <dbReference type="Proteomes" id="UP000013148"/>
    </source>
</evidence>
<keyword evidence="3" id="KW-1185">Reference proteome</keyword>
<feature type="transmembrane region" description="Helical" evidence="1">
    <location>
        <begin position="12"/>
        <end position="34"/>
    </location>
</feature>
<comment type="caution">
    <text evidence="2">The sequence shown here is derived from an EMBL/GenBank/DDBJ whole genome shotgun (WGS) entry which is preliminary data.</text>
</comment>
<accession>N8X448</accession>
<name>N8X448_ACIGI</name>
<dbReference type="EMBL" id="APPJ01000001">
    <property type="protein sequence ID" value="ENV19117.1"/>
    <property type="molecule type" value="Genomic_DNA"/>
</dbReference>
<proteinExistence type="predicted"/>